<dbReference type="RefSeq" id="WP_162645716.1">
    <property type="nucleotide sequence ID" value="NZ_CP048287.1"/>
</dbReference>
<dbReference type="Proteomes" id="UP000479114">
    <property type="component" value="Plasmid unnamed1"/>
</dbReference>
<dbReference type="EMBL" id="CP048287">
    <property type="protein sequence ID" value="QHW35570.1"/>
    <property type="molecule type" value="Genomic_DNA"/>
</dbReference>
<dbReference type="AlphaFoldDB" id="A0A6C0PAF6"/>
<organism evidence="1 2">
    <name type="scientific">Paenibacillus rhizovicinus</name>
    <dbReference type="NCBI Taxonomy" id="2704463"/>
    <lineage>
        <taxon>Bacteria</taxon>
        <taxon>Bacillati</taxon>
        <taxon>Bacillota</taxon>
        <taxon>Bacilli</taxon>
        <taxon>Bacillales</taxon>
        <taxon>Paenibacillaceae</taxon>
        <taxon>Paenibacillus</taxon>
    </lineage>
</organism>
<sequence>MRINLSRLKESLPTPTPYLQEYTSGLFRAIEFAHNTHYSDEVDWNSFTLEEAMLAMEMACAYEGVEGLDGYSAGDRPNEGNAIHELLLSQYTIRALKAASPEKRGEDVEFF</sequence>
<gene>
    <name evidence="1" type="ORF">GZH47_32310</name>
</gene>
<reference evidence="1 2" key="1">
    <citation type="submission" date="2020-02" db="EMBL/GenBank/DDBJ databases">
        <title>Paenibacillus sp. nov., isolated from rhizosphere soil of tomato.</title>
        <authorList>
            <person name="Weon H.-Y."/>
            <person name="Lee S.A."/>
        </authorList>
    </citation>
    <scope>NUCLEOTIDE SEQUENCE [LARGE SCALE GENOMIC DNA]</scope>
    <source>
        <strain evidence="1 2">14171R-81</strain>
        <plasmid evidence="1 2">unnamed1</plasmid>
    </source>
</reference>
<dbReference type="KEGG" id="prz:GZH47_32310"/>
<geneLocation type="plasmid" evidence="1 2">
    <name>unnamed1</name>
</geneLocation>
<evidence type="ECO:0000313" key="2">
    <source>
        <dbReference type="Proteomes" id="UP000479114"/>
    </source>
</evidence>
<evidence type="ECO:0000313" key="1">
    <source>
        <dbReference type="EMBL" id="QHW35570.1"/>
    </source>
</evidence>
<accession>A0A6C0PAF6</accession>
<proteinExistence type="predicted"/>
<keyword evidence="2" id="KW-1185">Reference proteome</keyword>
<keyword evidence="1" id="KW-0614">Plasmid</keyword>
<protein>
    <submittedName>
        <fullName evidence="1">Uncharacterized protein</fullName>
    </submittedName>
</protein>
<name>A0A6C0PAF6_9BACL</name>